<name>A0ABW5PFU7_9BACL</name>
<dbReference type="RefSeq" id="WP_377603632.1">
    <property type="nucleotide sequence ID" value="NZ_JBHUME010000008.1"/>
</dbReference>
<evidence type="ECO:0000313" key="2">
    <source>
        <dbReference type="EMBL" id="MFD2613606.1"/>
    </source>
</evidence>
<dbReference type="SUPFAM" id="SSF51658">
    <property type="entry name" value="Xylose isomerase-like"/>
    <property type="match status" value="1"/>
</dbReference>
<accession>A0ABW5PFU7</accession>
<evidence type="ECO:0000313" key="3">
    <source>
        <dbReference type="Proteomes" id="UP001597541"/>
    </source>
</evidence>
<dbReference type="InterPro" id="IPR013022">
    <property type="entry name" value="Xyl_isomerase-like_TIM-brl"/>
</dbReference>
<dbReference type="InterPro" id="IPR036237">
    <property type="entry name" value="Xyl_isomerase-like_sf"/>
</dbReference>
<dbReference type="GO" id="GO:0016853">
    <property type="term" value="F:isomerase activity"/>
    <property type="evidence" value="ECO:0007669"/>
    <property type="project" value="UniProtKB-KW"/>
</dbReference>
<feature type="domain" description="Xylose isomerase-like TIM barrel" evidence="1">
    <location>
        <begin position="23"/>
        <end position="180"/>
    </location>
</feature>
<sequence>MGNRIQFIKATWGMDGLPLSEAFARIAQAGYTGVESGLPEKAQESEFKELLAKHNLDFVAMVFTNGDHIASFEEQVSRAVEFKPLLINAHSSKDSAPYAEQIAFYEQAVKLEQQVGITVGHETHRGRAMFTPWATAQLLRDVPGLSLTADFSHWVCVCESLLHDQAEALELAISRTVHIHSRVGYAEGPQVPHPAAPEYQAELAAHEGWWKRIVEARSAQGLKTTITPEFGPPGYMHTLPFSNVPVADLWDVCLWMKKNLEEKLNA</sequence>
<dbReference type="Pfam" id="PF01261">
    <property type="entry name" value="AP_endonuc_2"/>
    <property type="match status" value="1"/>
</dbReference>
<reference evidence="3" key="1">
    <citation type="journal article" date="2019" name="Int. J. Syst. Evol. Microbiol.">
        <title>The Global Catalogue of Microorganisms (GCM) 10K type strain sequencing project: providing services to taxonomists for standard genome sequencing and annotation.</title>
        <authorList>
            <consortium name="The Broad Institute Genomics Platform"/>
            <consortium name="The Broad Institute Genome Sequencing Center for Infectious Disease"/>
            <person name="Wu L."/>
            <person name="Ma J."/>
        </authorList>
    </citation>
    <scope>NUCLEOTIDE SEQUENCE [LARGE SCALE GENOMIC DNA]</scope>
    <source>
        <strain evidence="3">KCTC 3950</strain>
    </source>
</reference>
<dbReference type="EMBL" id="JBHUME010000008">
    <property type="protein sequence ID" value="MFD2613606.1"/>
    <property type="molecule type" value="Genomic_DNA"/>
</dbReference>
<dbReference type="PANTHER" id="PTHR12110">
    <property type="entry name" value="HYDROXYPYRUVATE ISOMERASE"/>
    <property type="match status" value="1"/>
</dbReference>
<comment type="caution">
    <text evidence="2">The sequence shown here is derived from an EMBL/GenBank/DDBJ whole genome shotgun (WGS) entry which is preliminary data.</text>
</comment>
<dbReference type="Gene3D" id="3.20.20.150">
    <property type="entry name" value="Divalent-metal-dependent TIM barrel enzymes"/>
    <property type="match status" value="1"/>
</dbReference>
<protein>
    <submittedName>
        <fullName evidence="2">Sugar phosphate isomerase/epimerase family protein</fullName>
    </submittedName>
</protein>
<dbReference type="Proteomes" id="UP001597541">
    <property type="component" value="Unassembled WGS sequence"/>
</dbReference>
<keyword evidence="3" id="KW-1185">Reference proteome</keyword>
<gene>
    <name evidence="2" type="ORF">ACFSUF_14330</name>
</gene>
<evidence type="ECO:0000259" key="1">
    <source>
        <dbReference type="Pfam" id="PF01261"/>
    </source>
</evidence>
<dbReference type="InterPro" id="IPR050312">
    <property type="entry name" value="IolE/XylAMocC-like"/>
</dbReference>
<organism evidence="2 3">
    <name type="scientific">Paenibacillus gansuensis</name>
    <dbReference type="NCBI Taxonomy" id="306542"/>
    <lineage>
        <taxon>Bacteria</taxon>
        <taxon>Bacillati</taxon>
        <taxon>Bacillota</taxon>
        <taxon>Bacilli</taxon>
        <taxon>Bacillales</taxon>
        <taxon>Paenibacillaceae</taxon>
        <taxon>Paenibacillus</taxon>
    </lineage>
</organism>
<keyword evidence="2" id="KW-0413">Isomerase</keyword>
<proteinExistence type="predicted"/>